<dbReference type="GeneTree" id="ENSGT00860000135184"/>
<reference evidence="2" key="3">
    <citation type="submission" date="2025-09" db="UniProtKB">
        <authorList>
            <consortium name="Ensembl"/>
        </authorList>
    </citation>
    <scope>IDENTIFICATION</scope>
</reference>
<feature type="compositionally biased region" description="Basic and acidic residues" evidence="1">
    <location>
        <begin position="277"/>
        <end position="288"/>
    </location>
</feature>
<dbReference type="AlphaFoldDB" id="A0A7N4Q1D1"/>
<organism evidence="2 3">
    <name type="scientific">Sarcophilus harrisii</name>
    <name type="common">Tasmanian devil</name>
    <name type="synonym">Sarcophilus laniarius</name>
    <dbReference type="NCBI Taxonomy" id="9305"/>
    <lineage>
        <taxon>Eukaryota</taxon>
        <taxon>Metazoa</taxon>
        <taxon>Chordata</taxon>
        <taxon>Craniata</taxon>
        <taxon>Vertebrata</taxon>
        <taxon>Euteleostomi</taxon>
        <taxon>Mammalia</taxon>
        <taxon>Metatheria</taxon>
        <taxon>Dasyuromorphia</taxon>
        <taxon>Dasyuridae</taxon>
        <taxon>Sarcophilus</taxon>
    </lineage>
</organism>
<feature type="region of interest" description="Disordered" evidence="1">
    <location>
        <begin position="252"/>
        <end position="288"/>
    </location>
</feature>
<dbReference type="Proteomes" id="UP000007648">
    <property type="component" value="Unassembled WGS sequence"/>
</dbReference>
<reference evidence="2" key="2">
    <citation type="submission" date="2025-08" db="UniProtKB">
        <authorList>
            <consortium name="Ensembl"/>
        </authorList>
    </citation>
    <scope>IDENTIFICATION</scope>
</reference>
<dbReference type="Ensembl" id="ENSSHAT00000025818.1">
    <property type="protein sequence ID" value="ENSSHAP00000045351.1"/>
    <property type="gene ID" value="ENSSHAG00000024141.1"/>
</dbReference>
<protein>
    <submittedName>
        <fullName evidence="2">Uncharacterized protein</fullName>
    </submittedName>
</protein>
<name>A0A7N4Q1D1_SARHA</name>
<accession>A0A7N4Q1D1</accession>
<feature type="region of interest" description="Disordered" evidence="1">
    <location>
        <begin position="139"/>
        <end position="173"/>
    </location>
</feature>
<evidence type="ECO:0000313" key="2">
    <source>
        <dbReference type="Ensembl" id="ENSSHAP00000045351.1"/>
    </source>
</evidence>
<dbReference type="InParanoid" id="A0A7N4Q1D1"/>
<keyword evidence="3" id="KW-1185">Reference proteome</keyword>
<reference evidence="2 3" key="1">
    <citation type="journal article" date="2011" name="Proc. Natl. Acad. Sci. U.S.A.">
        <title>Genetic diversity and population structure of the endangered marsupial Sarcophilus harrisii (Tasmanian devil).</title>
        <authorList>
            <person name="Miller W."/>
            <person name="Hayes V.M."/>
            <person name="Ratan A."/>
            <person name="Petersen D.C."/>
            <person name="Wittekindt N.E."/>
            <person name="Miller J."/>
            <person name="Walenz B."/>
            <person name="Knight J."/>
            <person name="Qi J."/>
            <person name="Zhao F."/>
            <person name="Wang Q."/>
            <person name="Bedoya-Reina O.C."/>
            <person name="Katiyar N."/>
            <person name="Tomsho L.P."/>
            <person name="Kasson L.M."/>
            <person name="Hardie R.A."/>
            <person name="Woodbridge P."/>
            <person name="Tindall E.A."/>
            <person name="Bertelsen M.F."/>
            <person name="Dixon D."/>
            <person name="Pyecroft S."/>
            <person name="Helgen K.M."/>
            <person name="Lesk A.M."/>
            <person name="Pringle T.H."/>
            <person name="Patterson N."/>
            <person name="Zhang Y."/>
            <person name="Kreiss A."/>
            <person name="Woods G.M."/>
            <person name="Jones M.E."/>
            <person name="Schuster S.C."/>
        </authorList>
    </citation>
    <scope>NUCLEOTIDE SEQUENCE [LARGE SCALE GENOMIC DNA]</scope>
</reference>
<sequence>WGRGGGRGRLGLECRAHWGCLGGTCPLQTLLPHLQVLLQPQHARFLQVGFISLRNAPLRLPLALRVHCLVLRSRPREGLRVQGDVVLPVVGELKKPALEGELRGNLAAVHALEGVGPCPAPSPRVSPCSLCPSGLTLRPARPGGPGSSSAACGGGDPPSVGSAGERGMGRPGLVTPGPSLTALALVVVAAQGLQAHSVNLCVLLTDLCVPLPVSRVHVLHLLHPRRPRLLTLTRAVAVEAHELLIVHVAHGEEPRLPEPGPGHGGVEVPHGGRQGRQQKESARRRAHGGEAARALRALLLRVIKGGILHF</sequence>
<evidence type="ECO:0000256" key="1">
    <source>
        <dbReference type="SAM" id="MobiDB-lite"/>
    </source>
</evidence>
<evidence type="ECO:0000313" key="3">
    <source>
        <dbReference type="Proteomes" id="UP000007648"/>
    </source>
</evidence>
<proteinExistence type="predicted"/>